<dbReference type="CDD" id="cd11386">
    <property type="entry name" value="MCP_signal"/>
    <property type="match status" value="1"/>
</dbReference>
<dbReference type="InterPro" id="IPR004090">
    <property type="entry name" value="Chemotax_Me-accpt_rcpt"/>
</dbReference>
<keyword evidence="4" id="KW-1133">Transmembrane helix</keyword>
<evidence type="ECO:0000259" key="5">
    <source>
        <dbReference type="PROSITE" id="PS50111"/>
    </source>
</evidence>
<feature type="transmembrane region" description="Helical" evidence="4">
    <location>
        <begin position="18"/>
        <end position="40"/>
    </location>
</feature>
<dbReference type="GO" id="GO:0007165">
    <property type="term" value="P:signal transduction"/>
    <property type="evidence" value="ECO:0007669"/>
    <property type="project" value="InterPro"/>
</dbReference>
<reference evidence="6" key="1">
    <citation type="submission" date="2019-08" db="EMBL/GenBank/DDBJ databases">
        <authorList>
            <person name="Kucharzyk K."/>
            <person name="Murdoch R.W."/>
            <person name="Higgins S."/>
            <person name="Loffler F."/>
        </authorList>
    </citation>
    <scope>NUCLEOTIDE SEQUENCE</scope>
</reference>
<gene>
    <name evidence="6" type="ORF">SDC9_54909</name>
</gene>
<dbReference type="SMART" id="SM00283">
    <property type="entry name" value="MA"/>
    <property type="match status" value="1"/>
</dbReference>
<feature type="transmembrane region" description="Helical" evidence="4">
    <location>
        <begin position="325"/>
        <end position="345"/>
    </location>
</feature>
<dbReference type="PANTHER" id="PTHR43531:SF11">
    <property type="entry name" value="METHYL-ACCEPTING CHEMOTAXIS PROTEIN 3"/>
    <property type="match status" value="1"/>
</dbReference>
<dbReference type="PANTHER" id="PTHR43531">
    <property type="entry name" value="PROTEIN ICFG"/>
    <property type="match status" value="1"/>
</dbReference>
<keyword evidence="4" id="KW-0472">Membrane</keyword>
<dbReference type="Gene3D" id="3.30.450.20">
    <property type="entry name" value="PAS domain"/>
    <property type="match status" value="2"/>
</dbReference>
<name>A0A644WXE9_9ZZZZ</name>
<sequence>MNEGTKKKLGLHGLKGKILLPVIGVFVVSILTILALILTISSKNTNELSNSLMDETNGHYAGVIQGKLNAALDSARALKPVFEQTGKTPDRDADIAMLESILRQSDGVYGVYTLWEPNKYDGNDASYAGKPGYDSTGRFIPYVFRGDAGIMTEGLTGYEQEGVGDYYLIPKSTGQENIIDPFIYTVNGVDQYMSSMVVPLVRDGEFVGIVGMDILIDDLVKSIRDVTLYETGYMFMADSSGVLFMHPDSALVGASLFDSVGTDNEALLKRALKTGEKVNFDFASGKDDEDRYAITPVSIGNKYWLVGSVVPVGEIEKATLTTLKVGVVTGIAAIVLTIIFLLFIISKIVRPIAPLTKAALMIETGVIDSEVSGHLSEIKSKDEIGMLAKSIEKAVRSIEHVASDTRKLSAAVEQHDLTVEVDTAQHNGIYKEIMDVANRMFSQLRSIISEISVAADQVNSGAKLVADTSTALSQGATEQASSVDELSASFEEITSQTTFNAQNAQKTNELAGSIQKDADSGSTRMKEMLVAMEEINASSENIGKIIKVIEDIAFQTNILALNAAVEAARAGQYGRGFAVVAEEVRNLAGQTSKAASETTELIGNSIKKVAAGTKIAGETAGALEKIVVGVAQAGELVGSIAAASHEQAVALEQINQGIMQISQVVQSNAASTEESAAASEELSAQADSLKNSVSIYKLSSDDSDSLSGTQKRAETVKPKASEKPAGTDSSKLAISLSDGGMGKY</sequence>
<proteinExistence type="inferred from homology"/>
<dbReference type="CDD" id="cd06225">
    <property type="entry name" value="HAMP"/>
    <property type="match status" value="1"/>
</dbReference>
<dbReference type="InterPro" id="IPR003660">
    <property type="entry name" value="HAMP_dom"/>
</dbReference>
<dbReference type="GO" id="GO:0004888">
    <property type="term" value="F:transmembrane signaling receptor activity"/>
    <property type="evidence" value="ECO:0007669"/>
    <property type="project" value="InterPro"/>
</dbReference>
<dbReference type="GO" id="GO:0006935">
    <property type="term" value="P:chemotaxis"/>
    <property type="evidence" value="ECO:0007669"/>
    <property type="project" value="UniProtKB-KW"/>
</dbReference>
<evidence type="ECO:0000256" key="1">
    <source>
        <dbReference type="ARBA" id="ARBA00022500"/>
    </source>
</evidence>
<dbReference type="SUPFAM" id="SSF58104">
    <property type="entry name" value="Methyl-accepting chemotaxis protein (MCP) signaling domain"/>
    <property type="match status" value="1"/>
</dbReference>
<dbReference type="AlphaFoldDB" id="A0A644WXE9"/>
<dbReference type="InterPro" id="IPR004089">
    <property type="entry name" value="MCPsignal_dom"/>
</dbReference>
<dbReference type="PROSITE" id="PS50111">
    <property type="entry name" value="CHEMOTAXIS_TRANSDUC_2"/>
    <property type="match status" value="1"/>
</dbReference>
<feature type="region of interest" description="Disordered" evidence="3">
    <location>
        <begin position="699"/>
        <end position="744"/>
    </location>
</feature>
<keyword evidence="4" id="KW-0812">Transmembrane</keyword>
<accession>A0A644WXE9</accession>
<evidence type="ECO:0000256" key="3">
    <source>
        <dbReference type="SAM" id="MobiDB-lite"/>
    </source>
</evidence>
<keyword evidence="1" id="KW-0145">Chemotaxis</keyword>
<dbReference type="Pfam" id="PF00015">
    <property type="entry name" value="MCPsignal"/>
    <property type="match status" value="1"/>
</dbReference>
<dbReference type="Gene3D" id="1.10.287.950">
    <property type="entry name" value="Methyl-accepting chemotaxis protein"/>
    <property type="match status" value="1"/>
</dbReference>
<feature type="compositionally biased region" description="Basic and acidic residues" evidence="3">
    <location>
        <begin position="711"/>
        <end position="722"/>
    </location>
</feature>
<evidence type="ECO:0000256" key="2">
    <source>
        <dbReference type="ARBA" id="ARBA00029447"/>
    </source>
</evidence>
<dbReference type="Pfam" id="PF00672">
    <property type="entry name" value="HAMP"/>
    <property type="match status" value="1"/>
</dbReference>
<dbReference type="CDD" id="cd12913">
    <property type="entry name" value="PDC1_MCP_like"/>
    <property type="match status" value="1"/>
</dbReference>
<comment type="caution">
    <text evidence="6">The sequence shown here is derived from an EMBL/GenBank/DDBJ whole genome shotgun (WGS) entry which is preliminary data.</text>
</comment>
<dbReference type="Gene3D" id="6.10.340.10">
    <property type="match status" value="1"/>
</dbReference>
<feature type="domain" description="Methyl-accepting transducer" evidence="5">
    <location>
        <begin position="454"/>
        <end position="683"/>
    </location>
</feature>
<protein>
    <recommendedName>
        <fullName evidence="5">Methyl-accepting transducer domain-containing protein</fullName>
    </recommendedName>
</protein>
<dbReference type="EMBL" id="VSSQ01001467">
    <property type="protein sequence ID" value="MPM08595.1"/>
    <property type="molecule type" value="Genomic_DNA"/>
</dbReference>
<dbReference type="Pfam" id="PF22673">
    <property type="entry name" value="MCP-like_PDC_1"/>
    <property type="match status" value="1"/>
</dbReference>
<comment type="similarity">
    <text evidence="2">Belongs to the methyl-accepting chemotaxis (MCP) protein family.</text>
</comment>
<evidence type="ECO:0000256" key="4">
    <source>
        <dbReference type="SAM" id="Phobius"/>
    </source>
</evidence>
<dbReference type="GO" id="GO:0005886">
    <property type="term" value="C:plasma membrane"/>
    <property type="evidence" value="ECO:0007669"/>
    <property type="project" value="TreeGrafter"/>
</dbReference>
<organism evidence="6">
    <name type="scientific">bioreactor metagenome</name>
    <dbReference type="NCBI Taxonomy" id="1076179"/>
    <lineage>
        <taxon>unclassified sequences</taxon>
        <taxon>metagenomes</taxon>
        <taxon>ecological metagenomes</taxon>
    </lineage>
</organism>
<dbReference type="InterPro" id="IPR051310">
    <property type="entry name" value="MCP_chemotaxis"/>
</dbReference>
<evidence type="ECO:0000313" key="6">
    <source>
        <dbReference type="EMBL" id="MPM08595.1"/>
    </source>
</evidence>
<dbReference type="PRINTS" id="PR00260">
    <property type="entry name" value="CHEMTRNSDUCR"/>
</dbReference>